<comment type="caution">
    <text evidence="1">The sequence shown here is derived from an EMBL/GenBank/DDBJ whole genome shotgun (WGS) entry which is preliminary data.</text>
</comment>
<evidence type="ECO:0000313" key="1">
    <source>
        <dbReference type="EMBL" id="KUG22314.1"/>
    </source>
</evidence>
<gene>
    <name evidence="1" type="ORF">ASZ90_007948</name>
</gene>
<sequence>MPYIYKTAEDLLKRAIPGSISRKSGITDALKRSAGETLCDFS</sequence>
<proteinExistence type="predicted"/>
<dbReference type="AlphaFoldDB" id="A0A0W8FN02"/>
<dbReference type="EMBL" id="LNQE01000975">
    <property type="protein sequence ID" value="KUG22314.1"/>
    <property type="molecule type" value="Genomic_DNA"/>
</dbReference>
<accession>A0A0W8FN02</accession>
<reference evidence="1" key="1">
    <citation type="journal article" date="2015" name="Proc. Natl. Acad. Sci. U.S.A.">
        <title>Networks of energetic and metabolic interactions define dynamics in microbial communities.</title>
        <authorList>
            <person name="Embree M."/>
            <person name="Liu J.K."/>
            <person name="Al-Bassam M.M."/>
            <person name="Zengler K."/>
        </authorList>
    </citation>
    <scope>NUCLEOTIDE SEQUENCE</scope>
</reference>
<organism evidence="1">
    <name type="scientific">hydrocarbon metagenome</name>
    <dbReference type="NCBI Taxonomy" id="938273"/>
    <lineage>
        <taxon>unclassified sequences</taxon>
        <taxon>metagenomes</taxon>
        <taxon>ecological metagenomes</taxon>
    </lineage>
</organism>
<protein>
    <submittedName>
        <fullName evidence="1">Uncharacterized protein</fullName>
    </submittedName>
</protein>
<name>A0A0W8FN02_9ZZZZ</name>